<proteinExistence type="predicted"/>
<dbReference type="HOGENOM" id="CLU_000288_34_3_1"/>
<dbReference type="Pfam" id="PF24883">
    <property type="entry name" value="NPHP3_N"/>
    <property type="match status" value="1"/>
</dbReference>
<dbReference type="OMA" id="VSFFFAQ"/>
<feature type="repeat" description="ANK" evidence="2">
    <location>
        <begin position="922"/>
        <end position="954"/>
    </location>
</feature>
<dbReference type="AlphaFoldDB" id="G1X0X3"/>
<dbReference type="InterPro" id="IPR054471">
    <property type="entry name" value="GPIID_WHD"/>
</dbReference>
<accession>G1X0X3</accession>
<feature type="repeat" description="ANK" evidence="2">
    <location>
        <begin position="877"/>
        <end position="909"/>
    </location>
</feature>
<name>G1X0X3_ARTOA</name>
<keyword evidence="1" id="KW-0677">Repeat</keyword>
<dbReference type="eggNOG" id="KOG0504">
    <property type="taxonomic scope" value="Eukaryota"/>
</dbReference>
<feature type="repeat" description="ANK" evidence="2">
    <location>
        <begin position="842"/>
        <end position="874"/>
    </location>
</feature>
<protein>
    <submittedName>
        <fullName evidence="6">Uncharacterized protein</fullName>
    </submittedName>
</protein>
<feature type="domain" description="Nephrocystin 3-like N-terminal" evidence="5">
    <location>
        <begin position="166"/>
        <end position="332"/>
    </location>
</feature>
<reference evidence="6 7" key="1">
    <citation type="journal article" date="2011" name="PLoS Pathog.">
        <title>Genomic and proteomic analyses of the fungus Arthrobotrys oligospora provide insights into nematode-trap formation.</title>
        <authorList>
            <person name="Yang J."/>
            <person name="Wang L."/>
            <person name="Ji X."/>
            <person name="Feng Y."/>
            <person name="Li X."/>
            <person name="Zou C."/>
            <person name="Xu J."/>
            <person name="Ren Y."/>
            <person name="Mi Q."/>
            <person name="Wu J."/>
            <person name="Liu S."/>
            <person name="Liu Y."/>
            <person name="Huang X."/>
            <person name="Wang H."/>
            <person name="Niu X."/>
            <person name="Li J."/>
            <person name="Liang L."/>
            <person name="Luo Y."/>
            <person name="Ji K."/>
            <person name="Zhou W."/>
            <person name="Yu Z."/>
            <person name="Li G."/>
            <person name="Liu Y."/>
            <person name="Li L."/>
            <person name="Qiao M."/>
            <person name="Feng L."/>
            <person name="Zhang K.-Q."/>
        </authorList>
    </citation>
    <scope>NUCLEOTIDE SEQUENCE [LARGE SCALE GENOMIC DNA]</scope>
    <source>
        <strain evidence="7">ATCC 24927 / CBS 115.81 / DSM 1491</strain>
    </source>
</reference>
<feature type="repeat" description="ANK" evidence="2">
    <location>
        <begin position="957"/>
        <end position="989"/>
    </location>
</feature>
<dbReference type="Proteomes" id="UP000008784">
    <property type="component" value="Unassembled WGS sequence"/>
</dbReference>
<dbReference type="GeneID" id="22889069"/>
<feature type="repeat" description="ANK" evidence="2">
    <location>
        <begin position="991"/>
        <end position="1023"/>
    </location>
</feature>
<evidence type="ECO:0000259" key="4">
    <source>
        <dbReference type="Pfam" id="PF24809"/>
    </source>
</evidence>
<evidence type="ECO:0000259" key="5">
    <source>
        <dbReference type="Pfam" id="PF24883"/>
    </source>
</evidence>
<dbReference type="RefSeq" id="XP_011118135.1">
    <property type="nucleotide sequence ID" value="XM_011119833.1"/>
</dbReference>
<dbReference type="SUPFAM" id="SSF52540">
    <property type="entry name" value="P-loop containing nucleoside triphosphate hydrolases"/>
    <property type="match status" value="1"/>
</dbReference>
<dbReference type="PANTHER" id="PTHR10039">
    <property type="entry name" value="AMELOGENIN"/>
    <property type="match status" value="1"/>
</dbReference>
<evidence type="ECO:0000259" key="3">
    <source>
        <dbReference type="Pfam" id="PF22939"/>
    </source>
</evidence>
<dbReference type="SMART" id="SM00248">
    <property type="entry name" value="ANK"/>
    <property type="match status" value="8"/>
</dbReference>
<evidence type="ECO:0000256" key="2">
    <source>
        <dbReference type="PROSITE-ProRule" id="PRU00023"/>
    </source>
</evidence>
<dbReference type="EMBL" id="ADOT01000014">
    <property type="protein sequence ID" value="EGX53146.1"/>
    <property type="molecule type" value="Genomic_DNA"/>
</dbReference>
<dbReference type="Pfam" id="PF24809">
    <property type="entry name" value="DUF7708"/>
    <property type="match status" value="1"/>
</dbReference>
<dbReference type="Pfam" id="PF22939">
    <property type="entry name" value="WHD_GPIID"/>
    <property type="match status" value="1"/>
</dbReference>
<dbReference type="PROSITE" id="PS50297">
    <property type="entry name" value="ANK_REP_REGION"/>
    <property type="match status" value="6"/>
</dbReference>
<dbReference type="Gene3D" id="1.25.40.20">
    <property type="entry name" value="Ankyrin repeat-containing domain"/>
    <property type="match status" value="4"/>
</dbReference>
<dbReference type="InterPro" id="IPR036770">
    <property type="entry name" value="Ankyrin_rpt-contain_sf"/>
</dbReference>
<dbReference type="InParanoid" id="G1X0X3"/>
<dbReference type="InterPro" id="IPR056125">
    <property type="entry name" value="DUF7708"/>
</dbReference>
<dbReference type="InterPro" id="IPR027417">
    <property type="entry name" value="P-loop_NTPase"/>
</dbReference>
<comment type="caution">
    <text evidence="6">The sequence shown here is derived from an EMBL/GenBank/DDBJ whole genome shotgun (WGS) entry which is preliminary data.</text>
</comment>
<feature type="repeat" description="ANK" evidence="2">
    <location>
        <begin position="726"/>
        <end position="754"/>
    </location>
</feature>
<gene>
    <name evidence="6" type="ORF">AOL_s00006g524</name>
</gene>
<evidence type="ECO:0000313" key="6">
    <source>
        <dbReference type="EMBL" id="EGX53146.1"/>
    </source>
</evidence>
<feature type="repeat" description="ANK" evidence="2">
    <location>
        <begin position="1024"/>
        <end position="1051"/>
    </location>
</feature>
<sequence>MSEMFQRIGRICPTMKEIGEIFPDDEKLKDSIRVLYAISIEFCIKALCFLRKPGMKQFAKSTWKPFKFEFQDIENELADRREIINDQIRVASEKAAAFARQKALIYQTEGYLHREYEVTQWDRSQEWRIEQDVYKKEKAMDKLLAKLSAHNHTRPFLNAKDLRHPDTGKLFFESPQFKSWYNCSGGSLLWYQGIPDAGKTILASAVIDHLLGNVGGAGQAIIYFFCDSQDTRSLERRTLLSSLLKQIITLNRPLLPALRSQLETTFKNPQSQPPLQTLQNLLITHIQQKHLTYIVVDGVDELDVRDRKYILDQFNEMLKLPGSILKVFILSRPEIDLPRTSRKAIFASPQSALRPELDAYVRDSLQKFDNLTSFPPKFMSEIQTALINGADGMFLWVEFQLREIENKDRMVDIRKVIQNLPRGLNETYARILRKIMEHRNPEKALKIFKWLSTSRRPLMLEELQEAIAIDTSDTCHAQIKNRKTLDSFFELQDCANLAVLNERDDTVQFAHSTVRDFLLKESTITEFPSLYLDLISAKAEICNACLTYLSLNDFESQIEIAHKRPPLPKESILENPASWVPMLLKSRSIPAIVAGFYLNWRRPNSSPKPAALFRQKIKQPPTQLELLRQSFTFLDYARQNWIHHCDDLFNVAKETKTWQIFRTLLGKTLPFDHLPWKHTKSHSDLVYFDAFSWALHNSNFSVLTLIFDEITATERQSYLDSTVGEAGEPPLHIAVGLWSEGIVALLLQNGADPNSCYGGITALVKASAAAEGGHLDIVEKLLAVKADVNAAAGNGIYGRRTALQAAAGGGHLNIIEIFGYLNIIERLLATKINVNIDADVEKGQTVLQAPAEGGHLNVIERLLAANADVNADAGAEKGRTALQAAAGGGHLDVIERLLAANADVNAAATANADVNAAAINNYGQTALQITAESGHLDVVERFLAAKINVNIAITDNNRLTAFQAAARGGHLDVVERLLAAKANVNASTRHQGLTALRVAAENGQLDVVEKLLAVNADLNAIGRDGRTALQAARGRGLFDVVKRLRAAGAKY</sequence>
<evidence type="ECO:0000256" key="1">
    <source>
        <dbReference type="ARBA" id="ARBA00022737"/>
    </source>
</evidence>
<dbReference type="OrthoDB" id="427518at2759"/>
<keyword evidence="2" id="KW-0040">ANK repeat</keyword>
<organism evidence="6 7">
    <name type="scientific">Arthrobotrys oligospora (strain ATCC 24927 / CBS 115.81 / DSM 1491)</name>
    <name type="common">Nematode-trapping fungus</name>
    <name type="synonym">Didymozoophaga oligospora</name>
    <dbReference type="NCBI Taxonomy" id="756982"/>
    <lineage>
        <taxon>Eukaryota</taxon>
        <taxon>Fungi</taxon>
        <taxon>Dikarya</taxon>
        <taxon>Ascomycota</taxon>
        <taxon>Pezizomycotina</taxon>
        <taxon>Orbiliomycetes</taxon>
        <taxon>Orbiliales</taxon>
        <taxon>Orbiliaceae</taxon>
        <taxon>Orbilia</taxon>
        <taxon>Orbilia oligospora</taxon>
    </lineage>
</organism>
<keyword evidence="7" id="KW-1185">Reference proteome</keyword>
<dbReference type="Pfam" id="PF12796">
    <property type="entry name" value="Ank_2"/>
    <property type="match status" value="4"/>
</dbReference>
<dbReference type="SUPFAM" id="SSF48403">
    <property type="entry name" value="Ankyrin repeat"/>
    <property type="match status" value="1"/>
</dbReference>
<evidence type="ECO:0000313" key="7">
    <source>
        <dbReference type="Proteomes" id="UP000008784"/>
    </source>
</evidence>
<dbReference type="Gene3D" id="3.40.50.300">
    <property type="entry name" value="P-loop containing nucleotide triphosphate hydrolases"/>
    <property type="match status" value="1"/>
</dbReference>
<feature type="domain" description="DUF7708" evidence="4">
    <location>
        <begin position="2"/>
        <end position="93"/>
    </location>
</feature>
<dbReference type="PROSITE" id="PS50088">
    <property type="entry name" value="ANK_REPEAT"/>
    <property type="match status" value="7"/>
</dbReference>
<dbReference type="STRING" id="756982.G1X0X3"/>
<dbReference type="InterPro" id="IPR002110">
    <property type="entry name" value="Ankyrin_rpt"/>
</dbReference>
<dbReference type="InterPro" id="IPR056884">
    <property type="entry name" value="NPHP3-like_N"/>
</dbReference>
<feature type="domain" description="GPI inositol-deacylase winged helix" evidence="3">
    <location>
        <begin position="441"/>
        <end position="527"/>
    </location>
</feature>